<sequence length="305" mass="33184">MGAPALLRPGLRPALPTPPQAALSPQEAAKRLNSVVPVKFTISSRTDAGVHALCNAAHLDVQRRSGQPPFSPEVLAEALNAHLRHPAIRILQAFRVPSDFHARHAATSRTYLYRLVTGCHRPDQLSVFERNRCWPLRAGCLDVGAMREAAQHLLGTHDFSAFQSAGSPATSSVRTLRRASVSPDPGSPFVLPQENRLRFWNLEFESQSFLYRQGLPHGRHRSPPDAQLTSGHHDTQSPAAMQASCLLLACTCLKSPASWAPRSATGELQEKGLSIKKGTSTQPLVQFLLEINTAGASTYLLGPHE</sequence>
<dbReference type="Gene3D" id="3.30.70.580">
    <property type="entry name" value="Pseudouridine synthase I, catalytic domain, N-terminal subdomain"/>
    <property type="match status" value="1"/>
</dbReference>
<feature type="compositionally biased region" description="Low complexity" evidence="6">
    <location>
        <begin position="1"/>
        <end position="14"/>
    </location>
</feature>
<dbReference type="InterPro" id="IPR020097">
    <property type="entry name" value="PsdUridine_synth_TruA_a/b_dom"/>
</dbReference>
<evidence type="ECO:0000256" key="4">
    <source>
        <dbReference type="ARBA" id="ARBA00036943"/>
    </source>
</evidence>
<dbReference type="PANTHER" id="PTHR11142">
    <property type="entry name" value="PSEUDOURIDYLATE SYNTHASE"/>
    <property type="match status" value="1"/>
</dbReference>
<dbReference type="InterPro" id="IPR020095">
    <property type="entry name" value="PsdUridine_synth_TruA_C"/>
</dbReference>
<protein>
    <recommendedName>
        <fullName evidence="5">tRNA pseudouridine synthase</fullName>
        <ecNumber evidence="5">5.4.99.12</ecNumber>
    </recommendedName>
</protein>
<dbReference type="GO" id="GO:0003723">
    <property type="term" value="F:RNA binding"/>
    <property type="evidence" value="ECO:0007669"/>
    <property type="project" value="InterPro"/>
</dbReference>
<dbReference type="FunFam" id="3.30.70.580:FF:000011">
    <property type="entry name" value="tRNA pseudouridine synthase"/>
    <property type="match status" value="1"/>
</dbReference>
<reference evidence="8" key="1">
    <citation type="submission" date="2019-03" db="UniProtKB">
        <authorList>
            <consortium name="Ensembl"/>
        </authorList>
    </citation>
    <scope>IDENTIFICATION</scope>
</reference>
<comment type="catalytic activity">
    <reaction evidence="4">
        <text>a uridine in tRNA = a pseudouridine in tRNA</text>
        <dbReference type="Rhea" id="RHEA:54572"/>
        <dbReference type="Rhea" id="RHEA-COMP:13339"/>
        <dbReference type="Rhea" id="RHEA-COMP:13934"/>
        <dbReference type="ChEBI" id="CHEBI:65314"/>
        <dbReference type="ChEBI" id="CHEBI:65315"/>
    </reaction>
</comment>
<dbReference type="InterPro" id="IPR001406">
    <property type="entry name" value="PsdUridine_synth_TruA"/>
</dbReference>
<dbReference type="Ensembl" id="ENSUMAT00000002870.1">
    <property type="protein sequence ID" value="ENSUMAP00000002317.1"/>
    <property type="gene ID" value="ENSUMAG00000002084.1"/>
</dbReference>
<keyword evidence="3 5" id="KW-0413">Isomerase</keyword>
<organism evidence="8">
    <name type="scientific">Ursus maritimus</name>
    <name type="common">Polar bear</name>
    <name type="synonym">Thalarctos maritimus</name>
    <dbReference type="NCBI Taxonomy" id="29073"/>
    <lineage>
        <taxon>Eukaryota</taxon>
        <taxon>Metazoa</taxon>
        <taxon>Chordata</taxon>
        <taxon>Craniata</taxon>
        <taxon>Vertebrata</taxon>
        <taxon>Euteleostomi</taxon>
        <taxon>Mammalia</taxon>
        <taxon>Eutheria</taxon>
        <taxon>Laurasiatheria</taxon>
        <taxon>Carnivora</taxon>
        <taxon>Caniformia</taxon>
        <taxon>Ursidae</taxon>
        <taxon>Ursus</taxon>
    </lineage>
</organism>
<dbReference type="GO" id="GO:0005739">
    <property type="term" value="C:mitochondrion"/>
    <property type="evidence" value="ECO:0007669"/>
    <property type="project" value="Ensembl"/>
</dbReference>
<name>A0A384DS35_URSMA</name>
<evidence type="ECO:0000313" key="8">
    <source>
        <dbReference type="Ensembl" id="ENSUMAP00000002317"/>
    </source>
</evidence>
<dbReference type="GO" id="GO:0160147">
    <property type="term" value="F:tRNA pseudouridine(38-40) synthase activity"/>
    <property type="evidence" value="ECO:0007669"/>
    <property type="project" value="UniProtKB-EC"/>
</dbReference>
<feature type="region of interest" description="Disordered" evidence="6">
    <location>
        <begin position="1"/>
        <end position="21"/>
    </location>
</feature>
<evidence type="ECO:0000259" key="7">
    <source>
        <dbReference type="Pfam" id="PF01416"/>
    </source>
</evidence>
<comment type="catalytic activity">
    <reaction evidence="5">
        <text>uridine(38/39/40) in tRNA = pseudouridine(38/39/40) in tRNA</text>
        <dbReference type="Rhea" id="RHEA:22376"/>
        <dbReference type="Rhea" id="RHEA-COMP:10085"/>
        <dbReference type="Rhea" id="RHEA-COMP:10087"/>
        <dbReference type="ChEBI" id="CHEBI:65314"/>
        <dbReference type="ChEBI" id="CHEBI:65315"/>
        <dbReference type="EC" id="5.4.99.12"/>
    </reaction>
</comment>
<dbReference type="PANTHER" id="PTHR11142:SF0">
    <property type="entry name" value="TRNA PSEUDOURIDINE SYNTHASE-LIKE 1"/>
    <property type="match status" value="1"/>
</dbReference>
<dbReference type="EC" id="5.4.99.12" evidence="5"/>
<feature type="domain" description="Pseudouridine synthase I TruA alpha/beta" evidence="7">
    <location>
        <begin position="30"/>
        <end position="103"/>
    </location>
</feature>
<dbReference type="InterPro" id="IPR020103">
    <property type="entry name" value="PsdUridine_synth_cat_dom_sf"/>
</dbReference>
<evidence type="ECO:0000256" key="2">
    <source>
        <dbReference type="ARBA" id="ARBA00022694"/>
    </source>
</evidence>
<proteinExistence type="inferred from homology"/>
<keyword evidence="2 5" id="KW-0819">tRNA processing</keyword>
<evidence type="ECO:0000256" key="6">
    <source>
        <dbReference type="SAM" id="MobiDB-lite"/>
    </source>
</evidence>
<evidence type="ECO:0000256" key="1">
    <source>
        <dbReference type="ARBA" id="ARBA00009375"/>
    </source>
</evidence>
<evidence type="ECO:0000256" key="3">
    <source>
        <dbReference type="ARBA" id="ARBA00023235"/>
    </source>
</evidence>
<dbReference type="STRING" id="29073.ENSUMAP00000002317"/>
<accession>A0A384DS35</accession>
<dbReference type="Pfam" id="PF01416">
    <property type="entry name" value="PseudoU_synth_1"/>
    <property type="match status" value="2"/>
</dbReference>
<comment type="similarity">
    <text evidence="1 5">Belongs to the tRNA pseudouridine synthase TruA family.</text>
</comment>
<dbReference type="SUPFAM" id="SSF55120">
    <property type="entry name" value="Pseudouridine synthase"/>
    <property type="match status" value="1"/>
</dbReference>
<dbReference type="GeneTree" id="ENSGT00950000183160"/>
<dbReference type="GO" id="GO:0031119">
    <property type="term" value="P:tRNA pseudouridine synthesis"/>
    <property type="evidence" value="ECO:0007669"/>
    <property type="project" value="TreeGrafter"/>
</dbReference>
<dbReference type="InterPro" id="IPR020094">
    <property type="entry name" value="TruA/RsuA/RluB/E/F_N"/>
</dbReference>
<feature type="domain" description="Pseudouridine synthase I TruA alpha/beta" evidence="7">
    <location>
        <begin position="149"/>
        <end position="213"/>
    </location>
</feature>
<evidence type="ECO:0000256" key="5">
    <source>
        <dbReference type="RuleBase" id="RU003792"/>
    </source>
</evidence>
<feature type="region of interest" description="Disordered" evidence="6">
    <location>
        <begin position="214"/>
        <end position="235"/>
    </location>
</feature>
<dbReference type="AlphaFoldDB" id="A0A384DS35"/>
<dbReference type="Gene3D" id="3.30.70.660">
    <property type="entry name" value="Pseudouridine synthase I, catalytic domain, C-terminal subdomain"/>
    <property type="match status" value="1"/>
</dbReference>
<gene>
    <name evidence="8" type="primary">PUSL1</name>
</gene>